<dbReference type="CDD" id="cd08434">
    <property type="entry name" value="PBP2_GltC_like"/>
    <property type="match status" value="1"/>
</dbReference>
<gene>
    <name evidence="6" type="ORF">BKA23_2146</name>
</gene>
<dbReference type="PANTHER" id="PTHR30346">
    <property type="entry name" value="TRANSCRIPTIONAL DUAL REGULATOR HCAR-RELATED"/>
    <property type="match status" value="1"/>
</dbReference>
<dbReference type="InterPro" id="IPR036388">
    <property type="entry name" value="WH-like_DNA-bd_sf"/>
</dbReference>
<comment type="similarity">
    <text evidence="1">Belongs to the LysR transcriptional regulatory family.</text>
</comment>
<keyword evidence="2" id="KW-0805">Transcription regulation</keyword>
<dbReference type="Gene3D" id="1.10.10.10">
    <property type="entry name" value="Winged helix-like DNA-binding domain superfamily/Winged helix DNA-binding domain"/>
    <property type="match status" value="1"/>
</dbReference>
<dbReference type="Pfam" id="PF00126">
    <property type="entry name" value="HTH_1"/>
    <property type="match status" value="1"/>
</dbReference>
<dbReference type="GO" id="GO:0003700">
    <property type="term" value="F:DNA-binding transcription factor activity"/>
    <property type="evidence" value="ECO:0007669"/>
    <property type="project" value="InterPro"/>
</dbReference>
<dbReference type="Proteomes" id="UP000318297">
    <property type="component" value="Unassembled WGS sequence"/>
</dbReference>
<evidence type="ECO:0000259" key="5">
    <source>
        <dbReference type="PROSITE" id="PS50931"/>
    </source>
</evidence>
<evidence type="ECO:0000256" key="3">
    <source>
        <dbReference type="ARBA" id="ARBA00023125"/>
    </source>
</evidence>
<dbReference type="PANTHER" id="PTHR30346:SF28">
    <property type="entry name" value="HTH-TYPE TRANSCRIPTIONAL REGULATOR CYNR"/>
    <property type="match status" value="1"/>
</dbReference>
<comment type="caution">
    <text evidence="6">The sequence shown here is derived from an EMBL/GenBank/DDBJ whole genome shotgun (WGS) entry which is preliminary data.</text>
</comment>
<sequence>MRDLVHWFVVLAEEENVTAAAARLQVPQPTLSRRLAGLEHRLGTTLFDRVGRRLRLNEAGRVYAEHVRRADDQLAAGELAIQDLRSGESLMIRLGFLHSFGSWLVPEVILRSRTTLPGIRFELTQGAADVITTAVADSEIDLGIVSPRPTDSRVQWRRLVTQGVLLALPAGHRLAGRSSVDFAELADDEFVAMEPGFGMRQVLDEMCEQAGFSPDISVECQELDTVSGLVSAGIGVALLPSERVRRVSPGVVLIEVTGADAAREIGLIWPRGSALSTQSRAVRAAAVEAVRAKPA</sequence>
<reference evidence="6 7" key="1">
    <citation type="submission" date="2019-06" db="EMBL/GenBank/DDBJ databases">
        <title>Sequencing the genomes of 1000 actinobacteria strains.</title>
        <authorList>
            <person name="Klenk H.-P."/>
        </authorList>
    </citation>
    <scope>NUCLEOTIDE SEQUENCE [LARGE SCALE GENOMIC DNA]</scope>
    <source>
        <strain evidence="6 7">DSM 19560</strain>
    </source>
</reference>
<dbReference type="EMBL" id="VIVQ01000001">
    <property type="protein sequence ID" value="TWE13317.1"/>
    <property type="molecule type" value="Genomic_DNA"/>
</dbReference>
<dbReference type="GO" id="GO:0003677">
    <property type="term" value="F:DNA binding"/>
    <property type="evidence" value="ECO:0007669"/>
    <property type="project" value="UniProtKB-KW"/>
</dbReference>
<dbReference type="PRINTS" id="PR00039">
    <property type="entry name" value="HTHLYSR"/>
</dbReference>
<dbReference type="SUPFAM" id="SSF46785">
    <property type="entry name" value="Winged helix' DNA-binding domain"/>
    <property type="match status" value="1"/>
</dbReference>
<keyword evidence="3 6" id="KW-0238">DNA-binding</keyword>
<dbReference type="Gene3D" id="3.40.190.290">
    <property type="match status" value="1"/>
</dbReference>
<organism evidence="6 7">
    <name type="scientific">Rudaeicoccus suwonensis</name>
    <dbReference type="NCBI Taxonomy" id="657409"/>
    <lineage>
        <taxon>Bacteria</taxon>
        <taxon>Bacillati</taxon>
        <taxon>Actinomycetota</taxon>
        <taxon>Actinomycetes</taxon>
        <taxon>Micrococcales</taxon>
        <taxon>Dermacoccaceae</taxon>
        <taxon>Rudaeicoccus</taxon>
    </lineage>
</organism>
<evidence type="ECO:0000256" key="2">
    <source>
        <dbReference type="ARBA" id="ARBA00023015"/>
    </source>
</evidence>
<dbReference type="Pfam" id="PF03466">
    <property type="entry name" value="LysR_substrate"/>
    <property type="match status" value="1"/>
</dbReference>
<protein>
    <submittedName>
        <fullName evidence="6">DNA-binding transcriptional LysR family regulator</fullName>
    </submittedName>
</protein>
<dbReference type="FunFam" id="1.10.10.10:FF:000001">
    <property type="entry name" value="LysR family transcriptional regulator"/>
    <property type="match status" value="1"/>
</dbReference>
<name>A0A561ECK2_9MICO</name>
<keyword evidence="7" id="KW-1185">Reference proteome</keyword>
<dbReference type="OrthoDB" id="3181812at2"/>
<keyword evidence="4" id="KW-0804">Transcription</keyword>
<dbReference type="GO" id="GO:0032993">
    <property type="term" value="C:protein-DNA complex"/>
    <property type="evidence" value="ECO:0007669"/>
    <property type="project" value="TreeGrafter"/>
</dbReference>
<dbReference type="InterPro" id="IPR005119">
    <property type="entry name" value="LysR_subst-bd"/>
</dbReference>
<dbReference type="RefSeq" id="WP_145227808.1">
    <property type="nucleotide sequence ID" value="NZ_VIVQ01000001.1"/>
</dbReference>
<evidence type="ECO:0000313" key="6">
    <source>
        <dbReference type="EMBL" id="TWE13317.1"/>
    </source>
</evidence>
<evidence type="ECO:0000313" key="7">
    <source>
        <dbReference type="Proteomes" id="UP000318297"/>
    </source>
</evidence>
<dbReference type="SUPFAM" id="SSF53850">
    <property type="entry name" value="Periplasmic binding protein-like II"/>
    <property type="match status" value="1"/>
</dbReference>
<proteinExistence type="inferred from homology"/>
<dbReference type="InterPro" id="IPR036390">
    <property type="entry name" value="WH_DNA-bd_sf"/>
</dbReference>
<dbReference type="AlphaFoldDB" id="A0A561ECK2"/>
<evidence type="ECO:0000256" key="1">
    <source>
        <dbReference type="ARBA" id="ARBA00009437"/>
    </source>
</evidence>
<dbReference type="PROSITE" id="PS50931">
    <property type="entry name" value="HTH_LYSR"/>
    <property type="match status" value="1"/>
</dbReference>
<dbReference type="InterPro" id="IPR000847">
    <property type="entry name" value="LysR_HTH_N"/>
</dbReference>
<evidence type="ECO:0000256" key="4">
    <source>
        <dbReference type="ARBA" id="ARBA00023163"/>
    </source>
</evidence>
<accession>A0A561ECK2</accession>
<feature type="domain" description="HTH lysR-type" evidence="5">
    <location>
        <begin position="1"/>
        <end position="57"/>
    </location>
</feature>